<dbReference type="EMBL" id="JBHUOZ010000001">
    <property type="protein sequence ID" value="MFD2919158.1"/>
    <property type="molecule type" value="Genomic_DNA"/>
</dbReference>
<reference evidence="4" key="1">
    <citation type="journal article" date="2019" name="Int. J. Syst. Evol. Microbiol.">
        <title>The Global Catalogue of Microorganisms (GCM) 10K type strain sequencing project: providing services to taxonomists for standard genome sequencing and annotation.</title>
        <authorList>
            <consortium name="The Broad Institute Genomics Platform"/>
            <consortium name="The Broad Institute Genome Sequencing Center for Infectious Disease"/>
            <person name="Wu L."/>
            <person name="Ma J."/>
        </authorList>
    </citation>
    <scope>NUCLEOTIDE SEQUENCE [LARGE SCALE GENOMIC DNA]</scope>
    <source>
        <strain evidence="4">KCTC 23299</strain>
    </source>
</reference>
<gene>
    <name evidence="3" type="ORF">ACFS6H_05490</name>
</gene>
<dbReference type="Proteomes" id="UP001597511">
    <property type="component" value="Unassembled WGS sequence"/>
</dbReference>
<evidence type="ECO:0000259" key="2">
    <source>
        <dbReference type="Pfam" id="PF20434"/>
    </source>
</evidence>
<comment type="caution">
    <text evidence="3">The sequence shown here is derived from an EMBL/GenBank/DDBJ whole genome shotgun (WGS) entry which is preliminary data.</text>
</comment>
<keyword evidence="4" id="KW-1185">Reference proteome</keyword>
<dbReference type="Pfam" id="PF20434">
    <property type="entry name" value="BD-FAE"/>
    <property type="match status" value="1"/>
</dbReference>
<name>A0ABW6A4E9_9BACT</name>
<dbReference type="PANTHER" id="PTHR48081">
    <property type="entry name" value="AB HYDROLASE SUPERFAMILY PROTEIN C4A8.06C"/>
    <property type="match status" value="1"/>
</dbReference>
<evidence type="ECO:0000256" key="1">
    <source>
        <dbReference type="ARBA" id="ARBA00022801"/>
    </source>
</evidence>
<accession>A0ABW6A4E9</accession>
<evidence type="ECO:0000313" key="4">
    <source>
        <dbReference type="Proteomes" id="UP001597511"/>
    </source>
</evidence>
<evidence type="ECO:0000313" key="3">
    <source>
        <dbReference type="EMBL" id="MFD2919158.1"/>
    </source>
</evidence>
<dbReference type="InterPro" id="IPR050300">
    <property type="entry name" value="GDXG_lipolytic_enzyme"/>
</dbReference>
<proteinExistence type="predicted"/>
<protein>
    <submittedName>
        <fullName evidence="3">Alpha/beta hydrolase fold domain-containing protein</fullName>
    </submittedName>
</protein>
<dbReference type="InterPro" id="IPR049492">
    <property type="entry name" value="BD-FAE-like_dom"/>
</dbReference>
<dbReference type="GO" id="GO:0016787">
    <property type="term" value="F:hydrolase activity"/>
    <property type="evidence" value="ECO:0007669"/>
    <property type="project" value="UniProtKB-KW"/>
</dbReference>
<dbReference type="SUPFAM" id="SSF53474">
    <property type="entry name" value="alpha/beta-Hydrolases"/>
    <property type="match status" value="1"/>
</dbReference>
<keyword evidence="1 3" id="KW-0378">Hydrolase</keyword>
<sequence>MKSIITICFLFTTVCLWSQGKKDYPVDTSFSIYGSWVKEKKKFPHITIAEPALTPAIKVEQDIVYRSVGNRQLLLDIYRPAKAKKKSPAVLMIFGGGWRSGDKTHNRAMAIKLAGQGYVAVSADYRLSPEAAFPAAVHDLKAAVQWLKQHARQYNIDIHKIATLGCSAGGQLASLIGNTNGNPFFEDSTVKQRYTSDVHAVVNIDGTLAFKHPESAEGAVAAQWLGGTWEQSPATWTNAAPLTHIHPQSPPFLFVNSSIPRFHAGRDDMIKKMDMWGIYHETKTFPDTPHTFWFFNPWFNEMMDTIVSYLDKVFKLKK</sequence>
<dbReference type="RefSeq" id="WP_386096074.1">
    <property type="nucleotide sequence ID" value="NZ_JBHUOZ010000001.1"/>
</dbReference>
<dbReference type="PANTHER" id="PTHR48081:SF13">
    <property type="entry name" value="ALPHA_BETA HYDROLASE"/>
    <property type="match status" value="1"/>
</dbReference>
<dbReference type="InterPro" id="IPR029058">
    <property type="entry name" value="AB_hydrolase_fold"/>
</dbReference>
<feature type="domain" description="BD-FAE-like" evidence="2">
    <location>
        <begin position="75"/>
        <end position="256"/>
    </location>
</feature>
<organism evidence="3 4">
    <name type="scientific">Terrimonas rubra</name>
    <dbReference type="NCBI Taxonomy" id="1035890"/>
    <lineage>
        <taxon>Bacteria</taxon>
        <taxon>Pseudomonadati</taxon>
        <taxon>Bacteroidota</taxon>
        <taxon>Chitinophagia</taxon>
        <taxon>Chitinophagales</taxon>
        <taxon>Chitinophagaceae</taxon>
        <taxon>Terrimonas</taxon>
    </lineage>
</organism>
<dbReference type="Gene3D" id="3.40.50.1820">
    <property type="entry name" value="alpha/beta hydrolase"/>
    <property type="match status" value="1"/>
</dbReference>